<sequence length="432" mass="49749">MIEIWMIENRIGNPKILLKTKLKKGQAVWRRKGKVVVTKWKDKRDVRMISHLLDVALWNSYYLYRKFIDAKCKLLSFREMIIKSLIAVEANKSTGKAAAKSEPNSFHYLEPIPIESQTAVPSKRCQQCSKNNIRKRTRYQCPKCDGSPGPKTAIPTLATARLQRWSLILSSYRDNIKDKPGSEIGNADALSRLPLPEEEVCDVLFYFSPRQNLPLSWMDIANETKKDLVLCQVLDITLHGWKEKHIHKQLTPYFIKRHELSVEESCLLKLLHEEHPGIVMMKALASSLVWWNGIDVNIENMIKQCNICQETQNSKKEEPLHKWPWTTRIFEIVQIDFAEKDDGTYVVTMALSLKTFYQPNLGDLVEILQFLQLQYQVLSFRLLMVLGTLNLPPQGASSNRPKLRNAGENPVVLRLAVLMANINCGKWTSHSR</sequence>
<evidence type="ECO:0000313" key="3">
    <source>
        <dbReference type="EMBL" id="KAK9686317.1"/>
    </source>
</evidence>
<feature type="domain" description="Integrase zinc-binding" evidence="2">
    <location>
        <begin position="267"/>
        <end position="313"/>
    </location>
</feature>
<dbReference type="InterPro" id="IPR041588">
    <property type="entry name" value="Integrase_H2C2"/>
</dbReference>
<gene>
    <name evidence="3" type="ORF">QE152_g37286</name>
</gene>
<keyword evidence="4" id="KW-1185">Reference proteome</keyword>
<dbReference type="Proteomes" id="UP001458880">
    <property type="component" value="Unassembled WGS sequence"/>
</dbReference>
<dbReference type="PANTHER" id="PTHR37984">
    <property type="entry name" value="PROTEIN CBG26694"/>
    <property type="match status" value="1"/>
</dbReference>
<accession>A0AAW1IAY0</accession>
<evidence type="ECO:0000313" key="4">
    <source>
        <dbReference type="Proteomes" id="UP001458880"/>
    </source>
</evidence>
<evidence type="ECO:0000256" key="1">
    <source>
        <dbReference type="ARBA" id="ARBA00012493"/>
    </source>
</evidence>
<dbReference type="AlphaFoldDB" id="A0AAW1IAY0"/>
<dbReference type="Pfam" id="PF17921">
    <property type="entry name" value="Integrase_H2C2"/>
    <property type="match status" value="1"/>
</dbReference>
<dbReference type="InterPro" id="IPR050951">
    <property type="entry name" value="Retrovirus_Pol_polyprotein"/>
</dbReference>
<organism evidence="3 4">
    <name type="scientific">Popillia japonica</name>
    <name type="common">Japanese beetle</name>
    <dbReference type="NCBI Taxonomy" id="7064"/>
    <lineage>
        <taxon>Eukaryota</taxon>
        <taxon>Metazoa</taxon>
        <taxon>Ecdysozoa</taxon>
        <taxon>Arthropoda</taxon>
        <taxon>Hexapoda</taxon>
        <taxon>Insecta</taxon>
        <taxon>Pterygota</taxon>
        <taxon>Neoptera</taxon>
        <taxon>Endopterygota</taxon>
        <taxon>Coleoptera</taxon>
        <taxon>Polyphaga</taxon>
        <taxon>Scarabaeiformia</taxon>
        <taxon>Scarabaeidae</taxon>
        <taxon>Rutelinae</taxon>
        <taxon>Popillia</taxon>
    </lineage>
</organism>
<comment type="caution">
    <text evidence="3">The sequence shown here is derived from an EMBL/GenBank/DDBJ whole genome shotgun (WGS) entry which is preliminary data.</text>
</comment>
<name>A0AAW1IAY0_POPJA</name>
<dbReference type="Gene3D" id="1.10.340.70">
    <property type="match status" value="1"/>
</dbReference>
<dbReference type="GO" id="GO:0003964">
    <property type="term" value="F:RNA-directed DNA polymerase activity"/>
    <property type="evidence" value="ECO:0007669"/>
    <property type="project" value="UniProtKB-EC"/>
</dbReference>
<protein>
    <recommendedName>
        <fullName evidence="1">RNA-directed DNA polymerase</fullName>
        <ecNumber evidence="1">2.7.7.49</ecNumber>
    </recommendedName>
</protein>
<dbReference type="PANTHER" id="PTHR37984:SF5">
    <property type="entry name" value="PROTEIN NYNRIN-LIKE"/>
    <property type="match status" value="1"/>
</dbReference>
<dbReference type="EC" id="2.7.7.49" evidence="1"/>
<reference evidence="3 4" key="1">
    <citation type="journal article" date="2024" name="BMC Genomics">
        <title>De novo assembly and annotation of Popillia japonica's genome with initial clues to its potential as an invasive pest.</title>
        <authorList>
            <person name="Cucini C."/>
            <person name="Boschi S."/>
            <person name="Funari R."/>
            <person name="Cardaioli E."/>
            <person name="Iannotti N."/>
            <person name="Marturano G."/>
            <person name="Paoli F."/>
            <person name="Bruttini M."/>
            <person name="Carapelli A."/>
            <person name="Frati F."/>
            <person name="Nardi F."/>
        </authorList>
    </citation>
    <scope>NUCLEOTIDE SEQUENCE [LARGE SCALE GENOMIC DNA]</scope>
    <source>
        <strain evidence="3">DMR45628</strain>
    </source>
</reference>
<proteinExistence type="predicted"/>
<dbReference type="EMBL" id="JASPKY010000715">
    <property type="protein sequence ID" value="KAK9686317.1"/>
    <property type="molecule type" value="Genomic_DNA"/>
</dbReference>
<evidence type="ECO:0000259" key="2">
    <source>
        <dbReference type="Pfam" id="PF17921"/>
    </source>
</evidence>